<evidence type="ECO:0000313" key="1">
    <source>
        <dbReference type="EMBL" id="ETS80818.1"/>
    </source>
</evidence>
<reference evidence="2" key="1">
    <citation type="journal article" date="2015" name="BMC Genomics">
        <title>Genomic and transcriptomic analysis of the endophytic fungus Pestalotiopsis fici reveals its lifestyle and high potential for synthesis of natural products.</title>
        <authorList>
            <person name="Wang X."/>
            <person name="Zhang X."/>
            <person name="Liu L."/>
            <person name="Xiang M."/>
            <person name="Wang W."/>
            <person name="Sun X."/>
            <person name="Che Y."/>
            <person name="Guo L."/>
            <person name="Liu G."/>
            <person name="Guo L."/>
            <person name="Wang C."/>
            <person name="Yin W.B."/>
            <person name="Stadler M."/>
            <person name="Zhang X."/>
            <person name="Liu X."/>
        </authorList>
    </citation>
    <scope>NUCLEOTIDE SEQUENCE [LARGE SCALE GENOMIC DNA]</scope>
    <source>
        <strain evidence="2">W106-1 / CGMCC3.15140</strain>
    </source>
</reference>
<dbReference type="eggNOG" id="ENOG502SIAE">
    <property type="taxonomic scope" value="Eukaryota"/>
</dbReference>
<sequence length="382" mass="42524">MAEIAMDSQELPIWVAFTGNSRPLVFDLSGAVPFELYLTARRSAVDETDPRDLVLLKTGSVFDFSAALDKGLVELVDDATGAVIPRHRSTVETGAEEVTCQSLDDESFIRLPTDVQRRDRPTQKLPLNVASCLRAMVESGRNYHVRLHGKNLGVRWWKWAENSKLYIDGSELPPSEHQEIVSVGPPRSKTFTVKSEIPIPPKPYIGLSLAHTGESASDDASSPILQITIKNTSERPIILKTIGDQRHLKEPGEITNPRARVTHERPNLQNFSIIDQETKEDLISDAPTFTTPVPGRGRGWPRKQFLALAPQEQVVRTAKLPGHRLVPGRKYNISLRSTGCWWTYGTLDDLFGKGNNVFQTWPPGPKVPMPLESEDVVVVNCK</sequence>
<dbReference type="AlphaFoldDB" id="W3X3W1"/>
<proteinExistence type="predicted"/>
<gene>
    <name evidence="1" type="ORF">PFICI_08347</name>
</gene>
<protein>
    <submittedName>
        <fullName evidence="1">Uncharacterized protein</fullName>
    </submittedName>
</protein>
<dbReference type="OrthoDB" id="5272229at2759"/>
<dbReference type="STRING" id="1229662.W3X3W1"/>
<dbReference type="RefSeq" id="XP_007835119.1">
    <property type="nucleotide sequence ID" value="XM_007836928.1"/>
</dbReference>
<name>W3X3W1_PESFW</name>
<dbReference type="KEGG" id="pfy:PFICI_08347"/>
<dbReference type="InParanoid" id="W3X3W1"/>
<dbReference type="GeneID" id="19273360"/>
<dbReference type="Proteomes" id="UP000030651">
    <property type="component" value="Unassembled WGS sequence"/>
</dbReference>
<dbReference type="HOGENOM" id="CLU_727666_0_0_1"/>
<keyword evidence="2" id="KW-1185">Reference proteome</keyword>
<dbReference type="EMBL" id="KI912113">
    <property type="protein sequence ID" value="ETS80818.1"/>
    <property type="molecule type" value="Genomic_DNA"/>
</dbReference>
<accession>W3X3W1</accession>
<organism evidence="1 2">
    <name type="scientific">Pestalotiopsis fici (strain W106-1 / CGMCC3.15140)</name>
    <dbReference type="NCBI Taxonomy" id="1229662"/>
    <lineage>
        <taxon>Eukaryota</taxon>
        <taxon>Fungi</taxon>
        <taxon>Dikarya</taxon>
        <taxon>Ascomycota</taxon>
        <taxon>Pezizomycotina</taxon>
        <taxon>Sordariomycetes</taxon>
        <taxon>Xylariomycetidae</taxon>
        <taxon>Amphisphaeriales</taxon>
        <taxon>Sporocadaceae</taxon>
        <taxon>Pestalotiopsis</taxon>
    </lineage>
</organism>
<evidence type="ECO:0000313" key="2">
    <source>
        <dbReference type="Proteomes" id="UP000030651"/>
    </source>
</evidence>